<feature type="transmembrane region" description="Helical" evidence="2">
    <location>
        <begin position="246"/>
        <end position="268"/>
    </location>
</feature>
<name>A7ILH8_XANP2</name>
<evidence type="ECO:0000256" key="1">
    <source>
        <dbReference type="SAM" id="MobiDB-lite"/>
    </source>
</evidence>
<feature type="transmembrane region" description="Helical" evidence="2">
    <location>
        <begin position="307"/>
        <end position="329"/>
    </location>
</feature>
<dbReference type="eggNOG" id="COG5283">
    <property type="taxonomic scope" value="Bacteria"/>
</dbReference>
<sequence>MATIEEFLVSLGYAVRESEVNAFEGTIKKAESLVLKLGAALNSFERKAAALFVGATDELDRLNFAAQRTGSSVDELRALTYAMQQLGMSGRGAEALVGGFAQRLRQFPAMASLLQGLGVQASVNGRARDQAVVMRDAVKALNKIEYYPLAARYAEVLGIPEEDYNVLRQNGDKIDRLADEQKALFDRYGVNGNQAGESSTLLRIGWRQTLMTLDALFSKIALEVGPAITPVIERLKEWIDRNQDRIVAVCLALVAVAGDLANGLQAFAEKLFGSGDGFLNFLEWATGSNGIIRVAEVFAGTWVATTVAAFLGPIGIIIAGLLGIAALLMPGKANASEARHQGGGGNAASGGAAAGGARGASHGGSGSRAPSDKGKGASGSWWGSLGKSRSRAAGGAGAAGASEPFTPTTSTDSVPALADVRKQFAEELNDPAVAARLAAYAEAEVGSQGAEAQQAFIESIMNRAAARGQSIAQVLSSSSSYFPRSTHNRAAQLMNNPRIAAKYQGIVAAVLGGSNISLFATGNASDGVGFGGGPRTKSYGGEDFGIEKPDMPWVKRMQAITRKSEPPGPMPAIPPDFQNIDPNTMFEAPPLGATETTSSLNADQVSEIVVHGDPDPSRTAAEVGAAQSRINGDFVEQASKAA</sequence>
<feature type="region of interest" description="Disordered" evidence="1">
    <location>
        <begin position="335"/>
        <end position="413"/>
    </location>
</feature>
<feature type="compositionally biased region" description="Low complexity" evidence="1">
    <location>
        <begin position="378"/>
        <end position="393"/>
    </location>
</feature>
<dbReference type="HOGENOM" id="CLU_426376_0_0_5"/>
<keyword evidence="4" id="KW-1185">Reference proteome</keyword>
<evidence type="ECO:0000313" key="3">
    <source>
        <dbReference type="EMBL" id="ABS68871.1"/>
    </source>
</evidence>
<dbReference type="Proteomes" id="UP000002417">
    <property type="component" value="Chromosome"/>
</dbReference>
<dbReference type="EMBL" id="CP000781">
    <property type="protein sequence ID" value="ABS68871.1"/>
    <property type="molecule type" value="Genomic_DNA"/>
</dbReference>
<protein>
    <submittedName>
        <fullName evidence="3">Uncharacterized protein</fullName>
    </submittedName>
</protein>
<keyword evidence="2" id="KW-0472">Membrane</keyword>
<reference evidence="3 4" key="1">
    <citation type="submission" date="2007-07" db="EMBL/GenBank/DDBJ databases">
        <title>Complete sequence of chromosome of Xanthobacter autotrophicus Py2.</title>
        <authorList>
            <consortium name="US DOE Joint Genome Institute"/>
            <person name="Copeland A."/>
            <person name="Lucas S."/>
            <person name="Lapidus A."/>
            <person name="Barry K."/>
            <person name="Glavina del Rio T."/>
            <person name="Hammon N."/>
            <person name="Israni S."/>
            <person name="Dalin E."/>
            <person name="Tice H."/>
            <person name="Pitluck S."/>
            <person name="Sims D."/>
            <person name="Brettin T."/>
            <person name="Bruce D."/>
            <person name="Detter J.C."/>
            <person name="Han C."/>
            <person name="Tapia R."/>
            <person name="Brainard J."/>
            <person name="Schmutz J."/>
            <person name="Larimer F."/>
            <person name="Land M."/>
            <person name="Hauser L."/>
            <person name="Kyrpides N."/>
            <person name="Kim E."/>
            <person name="Ensigns S.A."/>
            <person name="Richardson P."/>
        </authorList>
    </citation>
    <scope>NUCLEOTIDE SEQUENCE [LARGE SCALE GENOMIC DNA]</scope>
    <source>
        <strain evidence="4">ATCC BAA-1158 / Py2</strain>
    </source>
</reference>
<dbReference type="KEGG" id="xau:Xaut_3643"/>
<organism evidence="3 4">
    <name type="scientific">Xanthobacter autotrophicus (strain ATCC BAA-1158 / Py2)</name>
    <dbReference type="NCBI Taxonomy" id="78245"/>
    <lineage>
        <taxon>Bacteria</taxon>
        <taxon>Pseudomonadati</taxon>
        <taxon>Pseudomonadota</taxon>
        <taxon>Alphaproteobacteria</taxon>
        <taxon>Hyphomicrobiales</taxon>
        <taxon>Xanthobacteraceae</taxon>
        <taxon>Xanthobacter</taxon>
    </lineage>
</organism>
<keyword evidence="2" id="KW-1133">Transmembrane helix</keyword>
<dbReference type="AlphaFoldDB" id="A7ILH8"/>
<evidence type="ECO:0000313" key="4">
    <source>
        <dbReference type="Proteomes" id="UP000002417"/>
    </source>
</evidence>
<gene>
    <name evidence="3" type="ordered locus">Xaut_3643</name>
</gene>
<dbReference type="OrthoDB" id="6065087at2"/>
<evidence type="ECO:0000256" key="2">
    <source>
        <dbReference type="SAM" id="Phobius"/>
    </source>
</evidence>
<proteinExistence type="predicted"/>
<dbReference type="STRING" id="78245.Xaut_3643"/>
<feature type="compositionally biased region" description="Gly residues" evidence="1">
    <location>
        <begin position="341"/>
        <end position="366"/>
    </location>
</feature>
<keyword evidence="2" id="KW-0812">Transmembrane</keyword>
<accession>A7ILH8</accession>